<evidence type="ECO:0000256" key="8">
    <source>
        <dbReference type="PROSITE-ProRule" id="PRU00124"/>
    </source>
</evidence>
<dbReference type="Gene3D" id="4.10.400.10">
    <property type="entry name" value="Low-density Lipoprotein Receptor"/>
    <property type="match status" value="1"/>
</dbReference>
<keyword evidence="7 8" id="KW-1015">Disulfide bond</keyword>
<dbReference type="InterPro" id="IPR023415">
    <property type="entry name" value="LDLR_class-A_CS"/>
</dbReference>
<dbReference type="SUPFAM" id="SSF48726">
    <property type="entry name" value="Immunoglobulin"/>
    <property type="match status" value="1"/>
</dbReference>
<evidence type="ECO:0000313" key="14">
    <source>
        <dbReference type="Proteomes" id="UP000494165"/>
    </source>
</evidence>
<dbReference type="InterPro" id="IPR036055">
    <property type="entry name" value="LDL_receptor-like_sf"/>
</dbReference>
<feature type="compositionally biased region" description="Polar residues" evidence="9">
    <location>
        <begin position="353"/>
        <end position="369"/>
    </location>
</feature>
<keyword evidence="11" id="KW-0732">Signal</keyword>
<dbReference type="AlphaFoldDB" id="A0A8S1C2A4"/>
<dbReference type="Pfam" id="PF00057">
    <property type="entry name" value="Ldl_recept_a"/>
    <property type="match status" value="1"/>
</dbReference>
<dbReference type="Proteomes" id="UP000494165">
    <property type="component" value="Unassembled WGS sequence"/>
</dbReference>
<comment type="caution">
    <text evidence="13">The sequence shown here is derived from an EMBL/GenBank/DDBJ whole genome shotgun (WGS) entry which is preliminary data.</text>
</comment>
<dbReference type="PROSITE" id="PS01209">
    <property type="entry name" value="LDLRA_1"/>
    <property type="match status" value="1"/>
</dbReference>
<evidence type="ECO:0000256" key="4">
    <source>
        <dbReference type="ARBA" id="ARBA00022737"/>
    </source>
</evidence>
<dbReference type="CDD" id="cd00112">
    <property type="entry name" value="LDLa"/>
    <property type="match status" value="1"/>
</dbReference>
<dbReference type="InterPro" id="IPR007110">
    <property type="entry name" value="Ig-like_dom"/>
</dbReference>
<protein>
    <recommendedName>
        <fullName evidence="12">Ig-like domain-containing protein</fullName>
    </recommendedName>
</protein>
<evidence type="ECO:0000256" key="3">
    <source>
        <dbReference type="ARBA" id="ARBA00022692"/>
    </source>
</evidence>
<feature type="region of interest" description="Disordered" evidence="9">
    <location>
        <begin position="334"/>
        <end position="386"/>
    </location>
</feature>
<dbReference type="EMBL" id="CADEPI010000011">
    <property type="protein sequence ID" value="CAB3363202.1"/>
    <property type="molecule type" value="Genomic_DNA"/>
</dbReference>
<evidence type="ECO:0000256" key="11">
    <source>
        <dbReference type="SAM" id="SignalP"/>
    </source>
</evidence>
<evidence type="ECO:0000259" key="12">
    <source>
        <dbReference type="PROSITE" id="PS50835"/>
    </source>
</evidence>
<keyword evidence="6 10" id="KW-0472">Membrane</keyword>
<keyword evidence="4" id="KW-0677">Repeat</keyword>
<dbReference type="CDD" id="cd00096">
    <property type="entry name" value="Ig"/>
    <property type="match status" value="1"/>
</dbReference>
<feature type="disulfide bond" evidence="8">
    <location>
        <begin position="146"/>
        <end position="164"/>
    </location>
</feature>
<dbReference type="SMART" id="SM00192">
    <property type="entry name" value="LDLa"/>
    <property type="match status" value="1"/>
</dbReference>
<evidence type="ECO:0000256" key="9">
    <source>
        <dbReference type="SAM" id="MobiDB-lite"/>
    </source>
</evidence>
<feature type="chain" id="PRO_5035832721" description="Ig-like domain-containing protein" evidence="11">
    <location>
        <begin position="18"/>
        <end position="386"/>
    </location>
</feature>
<dbReference type="GO" id="GO:0012505">
    <property type="term" value="C:endomembrane system"/>
    <property type="evidence" value="ECO:0007669"/>
    <property type="project" value="UniProtKB-SubCell"/>
</dbReference>
<dbReference type="InterPro" id="IPR050685">
    <property type="entry name" value="LDLR"/>
</dbReference>
<sequence>MLILLSVLLLLPPLSLSVDELQIVTNPPRQLTVMRGNSIGTQTTYIMQKRVGEVLNLTCRVVQPLTRYKILWHVPPIAQNRDHRVFRKEGHNSVELIVEKLHESDNGDYMCEATPFQMDHADEKLSVTVKINMKTGKPCGPGLFQCPNGDCIFQRYMCDGRDDCKSGADEHVSNCGEIPCANKIHCNDGRCIPFTWCCDIFLDTNCTVKEKPSCCQFLHHRRYEDEGMMKTTVYVVVVSGLSLLLLVVVITLAGCICKTHWKRQSVLSNRYQASESSSSATRTHQHHHHMQPLYDMCRELRNPPNEFQPPTGFLVTYNINNGVQFVGRPVSPPPYTEVMSSPPREGPPPPYISQENLVRNAQQGQQHSGLSDEAEVTTPLTSTPTD</sequence>
<proteinExistence type="predicted"/>
<dbReference type="InterPro" id="IPR002172">
    <property type="entry name" value="LDrepeatLR_classA_rpt"/>
</dbReference>
<dbReference type="InterPro" id="IPR013783">
    <property type="entry name" value="Ig-like_fold"/>
</dbReference>
<evidence type="ECO:0000313" key="13">
    <source>
        <dbReference type="EMBL" id="CAB3363202.1"/>
    </source>
</evidence>
<comment type="subcellular location">
    <subcellularLocation>
        <location evidence="2">Endomembrane system</location>
    </subcellularLocation>
    <subcellularLocation>
        <location evidence="1">Membrane</location>
        <topology evidence="1">Single-pass membrane protein</topology>
    </subcellularLocation>
</comment>
<keyword evidence="5 10" id="KW-1133">Transmembrane helix</keyword>
<name>A0A8S1C2A4_9INSE</name>
<comment type="caution">
    <text evidence="8">Lacks conserved residue(s) required for the propagation of feature annotation.</text>
</comment>
<dbReference type="OrthoDB" id="2019384at2759"/>
<dbReference type="GO" id="GO:0016192">
    <property type="term" value="P:vesicle-mediated transport"/>
    <property type="evidence" value="ECO:0007669"/>
    <property type="project" value="UniProtKB-ARBA"/>
</dbReference>
<evidence type="ECO:0000256" key="10">
    <source>
        <dbReference type="SAM" id="Phobius"/>
    </source>
</evidence>
<evidence type="ECO:0000256" key="7">
    <source>
        <dbReference type="ARBA" id="ARBA00023157"/>
    </source>
</evidence>
<feature type="domain" description="Ig-like" evidence="12">
    <location>
        <begin position="12"/>
        <end position="128"/>
    </location>
</feature>
<dbReference type="PRINTS" id="PR00261">
    <property type="entry name" value="LDLRECEPTOR"/>
</dbReference>
<dbReference type="PROSITE" id="PS50068">
    <property type="entry name" value="LDLRA_2"/>
    <property type="match status" value="1"/>
</dbReference>
<feature type="transmembrane region" description="Helical" evidence="10">
    <location>
        <begin position="233"/>
        <end position="257"/>
    </location>
</feature>
<evidence type="ECO:0000256" key="1">
    <source>
        <dbReference type="ARBA" id="ARBA00004167"/>
    </source>
</evidence>
<dbReference type="InterPro" id="IPR003599">
    <property type="entry name" value="Ig_sub"/>
</dbReference>
<dbReference type="SUPFAM" id="SSF57424">
    <property type="entry name" value="LDL receptor-like module"/>
    <property type="match status" value="1"/>
</dbReference>
<feature type="disulfide bond" evidence="8">
    <location>
        <begin position="139"/>
        <end position="151"/>
    </location>
</feature>
<evidence type="ECO:0000256" key="2">
    <source>
        <dbReference type="ARBA" id="ARBA00004308"/>
    </source>
</evidence>
<organism evidence="13 14">
    <name type="scientific">Cloeon dipterum</name>
    <dbReference type="NCBI Taxonomy" id="197152"/>
    <lineage>
        <taxon>Eukaryota</taxon>
        <taxon>Metazoa</taxon>
        <taxon>Ecdysozoa</taxon>
        <taxon>Arthropoda</taxon>
        <taxon>Hexapoda</taxon>
        <taxon>Insecta</taxon>
        <taxon>Pterygota</taxon>
        <taxon>Palaeoptera</taxon>
        <taxon>Ephemeroptera</taxon>
        <taxon>Pisciforma</taxon>
        <taxon>Baetidae</taxon>
        <taxon>Cloeon</taxon>
    </lineage>
</organism>
<dbReference type="SMART" id="SM00409">
    <property type="entry name" value="IG"/>
    <property type="match status" value="1"/>
</dbReference>
<accession>A0A8S1C2A4</accession>
<evidence type="ECO:0000256" key="6">
    <source>
        <dbReference type="ARBA" id="ARBA00023136"/>
    </source>
</evidence>
<feature type="signal peptide" evidence="11">
    <location>
        <begin position="1"/>
        <end position="17"/>
    </location>
</feature>
<dbReference type="Gene3D" id="2.60.40.10">
    <property type="entry name" value="Immunoglobulins"/>
    <property type="match status" value="1"/>
</dbReference>
<dbReference type="GO" id="GO:0005886">
    <property type="term" value="C:plasma membrane"/>
    <property type="evidence" value="ECO:0007669"/>
    <property type="project" value="TreeGrafter"/>
</dbReference>
<keyword evidence="14" id="KW-1185">Reference proteome</keyword>
<evidence type="ECO:0000256" key="5">
    <source>
        <dbReference type="ARBA" id="ARBA00022989"/>
    </source>
</evidence>
<dbReference type="InterPro" id="IPR036179">
    <property type="entry name" value="Ig-like_dom_sf"/>
</dbReference>
<dbReference type="PROSITE" id="PS50835">
    <property type="entry name" value="IG_LIKE"/>
    <property type="match status" value="1"/>
</dbReference>
<dbReference type="PANTHER" id="PTHR24270">
    <property type="entry name" value="LOW-DENSITY LIPOPROTEIN RECEPTOR-RELATED"/>
    <property type="match status" value="1"/>
</dbReference>
<keyword evidence="3 10" id="KW-0812">Transmembrane</keyword>
<gene>
    <name evidence="13" type="ORF">CLODIP_2_CD14801</name>
</gene>
<reference evidence="13 14" key="1">
    <citation type="submission" date="2020-04" db="EMBL/GenBank/DDBJ databases">
        <authorList>
            <person name="Alioto T."/>
            <person name="Alioto T."/>
            <person name="Gomez Garrido J."/>
        </authorList>
    </citation>
    <scope>NUCLEOTIDE SEQUENCE [LARGE SCALE GENOMIC DNA]</scope>
</reference>